<name>A0ABY7G427_MYAAR</name>
<protein>
    <recommendedName>
        <fullName evidence="3">C3H1-type domain-containing protein</fullName>
    </recommendedName>
</protein>
<dbReference type="EMBL" id="CP111026">
    <property type="protein sequence ID" value="WAR28274.1"/>
    <property type="molecule type" value="Genomic_DNA"/>
</dbReference>
<organism evidence="1 2">
    <name type="scientific">Mya arenaria</name>
    <name type="common">Soft-shell clam</name>
    <dbReference type="NCBI Taxonomy" id="6604"/>
    <lineage>
        <taxon>Eukaryota</taxon>
        <taxon>Metazoa</taxon>
        <taxon>Spiralia</taxon>
        <taxon>Lophotrochozoa</taxon>
        <taxon>Mollusca</taxon>
        <taxon>Bivalvia</taxon>
        <taxon>Autobranchia</taxon>
        <taxon>Heteroconchia</taxon>
        <taxon>Euheterodonta</taxon>
        <taxon>Imparidentia</taxon>
        <taxon>Neoheterodontei</taxon>
        <taxon>Myida</taxon>
        <taxon>Myoidea</taxon>
        <taxon>Myidae</taxon>
        <taxon>Mya</taxon>
    </lineage>
</organism>
<evidence type="ECO:0000313" key="2">
    <source>
        <dbReference type="Proteomes" id="UP001164746"/>
    </source>
</evidence>
<accession>A0ABY7G427</accession>
<sequence length="635" mass="73291">MSHATLSDVSDGELEEGELTVVDEIDENGEYRKHVEIDNDNYGTHDYCSDDKNDFLLNFDRNDNVAHVPTYSDKAFHRKRRLNVDQHYLKKTKKPKPTNTPLRLKNGKTLKTKVQYGGIHRPYSEYRKHRKSPAQTHPYKGTKNDANMDWEREIMHESTENNSDTSYYEGNNINQTNERMIKHSMETQANNVGSFPTYNRPEMHENNTSPNREEIPLSIEKIEHSSEEFKCILGEKIMKIVMQSDREAVKIRRIFQRFAEQNKPSLENIECLRKFIKKDDCKFTPRCKRSHYFYDNQPSEVLRRHGLEGFSNDQLKKLIQRTFREKYLHPTTQNQDKSTASIRDPLDQEYIETKRDIHTVDFLPLEVNVSASGTFPALIKNEIAINNANGKDDSDINALSITVSGVDHSTNTDVLLRKHFSTDEGVSDIHPLKLNAIHKEIKDEKENKQNLPLIQIKQEPYEKENEHARSMQPISPNGCDEGEESKNQVISCMNPEEIKKEIDNACHHIDNELSVQEGNAAAREIIAEAGNPNNTVKYCNDVSIYENNTNGQSGYFNLEIAENKNNIDRPNIPSIRVDLGGGKHEFKLENGQWKCRSPGVTFRTVSQRIAHQLDMQLSCMRTIMLDIDKDHTLHQ</sequence>
<evidence type="ECO:0008006" key="3">
    <source>
        <dbReference type="Google" id="ProtNLM"/>
    </source>
</evidence>
<evidence type="ECO:0000313" key="1">
    <source>
        <dbReference type="EMBL" id="WAR28274.1"/>
    </source>
</evidence>
<dbReference type="Proteomes" id="UP001164746">
    <property type="component" value="Chromosome 15"/>
</dbReference>
<gene>
    <name evidence="1" type="ORF">MAR_013978</name>
</gene>
<proteinExistence type="predicted"/>
<keyword evidence="2" id="KW-1185">Reference proteome</keyword>
<reference evidence="1" key="1">
    <citation type="submission" date="2022-11" db="EMBL/GenBank/DDBJ databases">
        <title>Centuries of genome instability and evolution in soft-shell clam transmissible cancer (bioRxiv).</title>
        <authorList>
            <person name="Hart S.F.M."/>
            <person name="Yonemitsu M.A."/>
            <person name="Giersch R.M."/>
            <person name="Beal B.F."/>
            <person name="Arriagada G."/>
            <person name="Davis B.W."/>
            <person name="Ostrander E.A."/>
            <person name="Goff S.P."/>
            <person name="Metzger M.J."/>
        </authorList>
    </citation>
    <scope>NUCLEOTIDE SEQUENCE</scope>
    <source>
        <strain evidence="1">MELC-2E11</strain>
        <tissue evidence="1">Siphon/mantle</tissue>
    </source>
</reference>